<feature type="region of interest" description="Disordered" evidence="5">
    <location>
        <begin position="1"/>
        <end position="43"/>
    </location>
</feature>
<dbReference type="OrthoDB" id="2799536at2759"/>
<dbReference type="EMBL" id="KE504195">
    <property type="protein sequence ID" value="EPS96058.1"/>
    <property type="molecule type" value="Genomic_DNA"/>
</dbReference>
<feature type="region of interest" description="Disordered" evidence="5">
    <location>
        <begin position="1051"/>
        <end position="1091"/>
    </location>
</feature>
<evidence type="ECO:0000256" key="1">
    <source>
        <dbReference type="ARBA" id="ARBA00004239"/>
    </source>
</evidence>
<dbReference type="InterPro" id="IPR011333">
    <property type="entry name" value="SKP1/BTB/POZ_sf"/>
</dbReference>
<keyword evidence="8" id="KW-1185">Reference proteome</keyword>
<evidence type="ECO:0000313" key="7">
    <source>
        <dbReference type="EMBL" id="EPS96058.1"/>
    </source>
</evidence>
<evidence type="ECO:0000256" key="5">
    <source>
        <dbReference type="SAM" id="MobiDB-lite"/>
    </source>
</evidence>
<feature type="region of interest" description="Disordered" evidence="5">
    <location>
        <begin position="839"/>
        <end position="861"/>
    </location>
</feature>
<evidence type="ECO:0000256" key="4">
    <source>
        <dbReference type="ARBA" id="ARBA00023180"/>
    </source>
</evidence>
<dbReference type="HOGENOM" id="CLU_255658_0_0_1"/>
<evidence type="ECO:0000256" key="2">
    <source>
        <dbReference type="ARBA" id="ARBA00022525"/>
    </source>
</evidence>
<dbReference type="Gene3D" id="3.30.710.10">
    <property type="entry name" value="Potassium Channel Kv1.1, Chain A"/>
    <property type="match status" value="4"/>
</dbReference>
<dbReference type="SMART" id="SM00225">
    <property type="entry name" value="BTB"/>
    <property type="match status" value="5"/>
</dbReference>
<dbReference type="Pfam" id="PF00651">
    <property type="entry name" value="BTB"/>
    <property type="match status" value="3"/>
</dbReference>
<sequence length="1659" mass="182133">MSYLTTSAYAVPSTPPAASASPTLSSPAFPTSDIEENDSQGKGYSLPVKIANYPFDNRYSDADVALRTPDGTLFYAHKAVLRIASLFFSQMFSLPQPHSPAPAIPIRSPPVIPVSEDPKTLEQILRMCYPVDRPASKVDSLRSTLGAALKYDMPIVTTLLTESLRSHLPHRPLYVFAVAHHLGLQGVGEAAVHTYTAWSRGKVQKGPFGQQATFRRNFPLDEYSSEMDTLSAAVYYRLLEHHTFVLQSSTSSDTDAAVKLITTYPHQSISPRRTEAAVGRLPHPFHDTSHGDIIISSSDNIDFHVDQRLLEFASPQLTQVLSTPDISAHSPDPLGTPHGETDGKPMRYRLPENGRTLAKLFQLCYPMSDPSLDGEDVGEDDGMLKQCIALYEAAKKYGIERAMSFARKACVKATKADPVQLYLLATNFHWDEVAKDAALRAVYATSDTYLAEMEFTPAAAYRRLLLYRRKCRDIILSGGKFAPNQGNSTEPRVPLARAAYWSKSAWLARPGEARYWLAFHQQLSSFGTASEPDGPLSIDMEAFLPSSLMSNIDRAAPPNENAVFGIAAPTTSSPADGTKHAELTEIANELVKTLLAKSSMASPTVAATTASSSAYLSSIHPKSGALRHGVMKADDVESNAPAATKIAPYPFDNMYSDADVILQSADGTHFYLHKSTMRVASRFFSEMFSLPQPPPVSPNAGTASSQSELPIIPVTEDSSTLETLLRLCYPVEVPENHDTRTLAAVLGAALKYEMRVITALLTKALSWHVAASPLYVFAVAYKCDLLQVAGDAFHEFIACLPVAVYYRLLERHAATKHPSAHTPSSPQLDDADATVKSIMSRPSDPVYSPEEEQLPGRLQHPFQDQRGADTIIRSSDYAEFHVHRSFLAFASPAFALMLSPPPPTPPSDTTNETDRDTALPSVHHLPEDGRTLSRLFQLSYPMPDPELTSLGPADNALGPALALLCAARKYEVPRAIVFAKRACIAVAQEKPVQLYLIASRYKWDDVARDAAMRAVYETSDRYFPEMEDSSAAAYRRLLVYRQKCRDIILSGGEPTNPAATNALPVATPPDPDRPRNHAARKNNPESTRVAPYPFDNLYSDADVILQAADGTRFYLHKSTLRVASDFFAEMFSLPQPPLAQPSGSSASPTRLELLAIVPVTESSATLERLLRLCYPVKVPEEHDTHGLAAVLGAALKYEMPVTTALLTTALASHVAQNPLYVFSVAYKCALESVARAAVRSFVTWRRVTNLQRIFGLLSAAYERAHQLDEYSSEMDDLPAAVYFRLLEYYASRTEPSRDSVEPADDVDAFWLSRKIGEQPRNEAEKLGRLTHPFQDSIGADTIVWSSDHAVFHLRSSFLAFASPVLAGMLSPSSGTPSPSGLPQTEEGSMMSHVHRLPEDGRTLSTLFQLVYPMPDPALAPYRPGRDEELKSALALWEAATKYEVPRAIAFAKQACVGAAKHEPVRLYLIASRYKWDDVARDAATRAVYETLDAYLPEMDDASASAYRRLLVYRQKCRDIILSGGQPTPPGLISAILQPQPGTGPAHAAPRYMRAPYWSKSSWLSRPVEARFWRTLHEFVNKNRWDLNGFGREGFVFNGDIEEVLPRSVVDDKSRASRGGSADHHASSPAPAAAGAQSPEGSIAQELERIAQALAKVQFE</sequence>
<feature type="region of interest" description="Disordered" evidence="5">
    <location>
        <begin position="1611"/>
        <end position="1641"/>
    </location>
</feature>
<feature type="compositionally biased region" description="Low complexity" evidence="5">
    <location>
        <begin position="1"/>
        <end position="32"/>
    </location>
</feature>
<dbReference type="PANTHER" id="PTHR24410">
    <property type="entry name" value="HL07962P-RELATED"/>
    <property type="match status" value="1"/>
</dbReference>
<dbReference type="GO" id="GO:0005576">
    <property type="term" value="C:extracellular region"/>
    <property type="evidence" value="ECO:0007669"/>
    <property type="project" value="UniProtKB-SubCell"/>
</dbReference>
<evidence type="ECO:0000313" key="8">
    <source>
        <dbReference type="Proteomes" id="UP000015241"/>
    </source>
</evidence>
<keyword evidence="2" id="KW-0964">Secreted</keyword>
<feature type="domain" description="BTB" evidence="6">
    <location>
        <begin position="62"/>
        <end position="129"/>
    </location>
</feature>
<dbReference type="CDD" id="cd18186">
    <property type="entry name" value="BTB_POZ_ZBTB_KLHL-like"/>
    <property type="match status" value="3"/>
</dbReference>
<feature type="region of interest" description="Disordered" evidence="5">
    <location>
        <begin position="899"/>
        <end position="924"/>
    </location>
</feature>
<dbReference type="InParanoid" id="S8DY36"/>
<organism evidence="7 8">
    <name type="scientific">Fomitopsis schrenkii</name>
    <name type="common">Brown rot fungus</name>
    <dbReference type="NCBI Taxonomy" id="2126942"/>
    <lineage>
        <taxon>Eukaryota</taxon>
        <taxon>Fungi</taxon>
        <taxon>Dikarya</taxon>
        <taxon>Basidiomycota</taxon>
        <taxon>Agaricomycotina</taxon>
        <taxon>Agaricomycetes</taxon>
        <taxon>Polyporales</taxon>
        <taxon>Fomitopsis</taxon>
    </lineage>
</organism>
<name>S8DY36_FOMSC</name>
<feature type="domain" description="BTB" evidence="6">
    <location>
        <begin position="1101"/>
        <end position="1182"/>
    </location>
</feature>
<dbReference type="PANTHER" id="PTHR24410:SF16">
    <property type="entry name" value="GALECTIN-3-BINDING PROTEIN"/>
    <property type="match status" value="1"/>
</dbReference>
<gene>
    <name evidence="7" type="ORF">FOMPIDRAFT_92859</name>
</gene>
<evidence type="ECO:0000259" key="6">
    <source>
        <dbReference type="PROSITE" id="PS50097"/>
    </source>
</evidence>
<dbReference type="PROSITE" id="PS50097">
    <property type="entry name" value="BTB"/>
    <property type="match status" value="3"/>
</dbReference>
<dbReference type="STRING" id="743788.S8DY36"/>
<feature type="domain" description="BTB" evidence="6">
    <location>
        <begin position="658"/>
        <end position="737"/>
    </location>
</feature>
<evidence type="ECO:0000256" key="3">
    <source>
        <dbReference type="ARBA" id="ARBA00022729"/>
    </source>
</evidence>
<protein>
    <recommendedName>
        <fullName evidence="6">BTB domain-containing protein</fullName>
    </recommendedName>
</protein>
<reference evidence="7 8" key="1">
    <citation type="journal article" date="2012" name="Science">
        <title>The Paleozoic origin of enzymatic lignin decomposition reconstructed from 31 fungal genomes.</title>
        <authorList>
            <person name="Floudas D."/>
            <person name="Binder M."/>
            <person name="Riley R."/>
            <person name="Barry K."/>
            <person name="Blanchette R.A."/>
            <person name="Henrissat B."/>
            <person name="Martinez A.T."/>
            <person name="Otillar R."/>
            <person name="Spatafora J.W."/>
            <person name="Yadav J.S."/>
            <person name="Aerts A."/>
            <person name="Benoit I."/>
            <person name="Boyd A."/>
            <person name="Carlson A."/>
            <person name="Copeland A."/>
            <person name="Coutinho P.M."/>
            <person name="de Vries R.P."/>
            <person name="Ferreira P."/>
            <person name="Findley K."/>
            <person name="Foster B."/>
            <person name="Gaskell J."/>
            <person name="Glotzer D."/>
            <person name="Gorecki P."/>
            <person name="Heitman J."/>
            <person name="Hesse C."/>
            <person name="Hori C."/>
            <person name="Igarashi K."/>
            <person name="Jurgens J.A."/>
            <person name="Kallen N."/>
            <person name="Kersten P."/>
            <person name="Kohler A."/>
            <person name="Kuees U."/>
            <person name="Kumar T.K.A."/>
            <person name="Kuo A."/>
            <person name="LaButti K."/>
            <person name="Larrondo L.F."/>
            <person name="Lindquist E."/>
            <person name="Ling A."/>
            <person name="Lombard V."/>
            <person name="Lucas S."/>
            <person name="Lundell T."/>
            <person name="Martin R."/>
            <person name="McLaughlin D.J."/>
            <person name="Morgenstern I."/>
            <person name="Morin E."/>
            <person name="Murat C."/>
            <person name="Nagy L.G."/>
            <person name="Nolan M."/>
            <person name="Ohm R.A."/>
            <person name="Patyshakuliyeva A."/>
            <person name="Rokas A."/>
            <person name="Ruiz-Duenas F.J."/>
            <person name="Sabat G."/>
            <person name="Salamov A."/>
            <person name="Samejima M."/>
            <person name="Schmutz J."/>
            <person name="Slot J.C."/>
            <person name="St John F."/>
            <person name="Stenlid J."/>
            <person name="Sun H."/>
            <person name="Sun S."/>
            <person name="Syed K."/>
            <person name="Tsang A."/>
            <person name="Wiebenga A."/>
            <person name="Young D."/>
            <person name="Pisabarro A."/>
            <person name="Eastwood D.C."/>
            <person name="Martin F."/>
            <person name="Cullen D."/>
            <person name="Grigoriev I.V."/>
            <person name="Hibbett D.S."/>
        </authorList>
    </citation>
    <scope>NUCLEOTIDE SEQUENCE</scope>
    <source>
        <strain evidence="8">FP-58527</strain>
    </source>
</reference>
<accession>S8DY36</accession>
<feature type="compositionally biased region" description="Low complexity" evidence="5">
    <location>
        <begin position="1626"/>
        <end position="1641"/>
    </location>
</feature>
<keyword evidence="3" id="KW-0732">Signal</keyword>
<feature type="compositionally biased region" description="Basic and acidic residues" evidence="5">
    <location>
        <begin position="1611"/>
        <end position="1625"/>
    </location>
</feature>
<dbReference type="Proteomes" id="UP000015241">
    <property type="component" value="Unassembled WGS sequence"/>
</dbReference>
<feature type="region of interest" description="Disordered" evidence="5">
    <location>
        <begin position="323"/>
        <end position="345"/>
    </location>
</feature>
<proteinExistence type="predicted"/>
<dbReference type="InterPro" id="IPR000210">
    <property type="entry name" value="BTB/POZ_dom"/>
</dbReference>
<keyword evidence="4" id="KW-0325">Glycoprotein</keyword>
<comment type="subcellular location">
    <subcellularLocation>
        <location evidence="1">Secreted</location>
        <location evidence="1">Extracellular space</location>
    </subcellularLocation>
</comment>
<dbReference type="InterPro" id="IPR051481">
    <property type="entry name" value="BTB-POZ/Galectin-3-binding"/>
</dbReference>
<dbReference type="SUPFAM" id="SSF54695">
    <property type="entry name" value="POZ domain"/>
    <property type="match status" value="3"/>
</dbReference>